<comment type="caution">
    <text evidence="2">The sequence shown here is derived from an EMBL/GenBank/DDBJ whole genome shotgun (WGS) entry which is preliminary data.</text>
</comment>
<evidence type="ECO:0000313" key="3">
    <source>
        <dbReference type="Proteomes" id="UP000624041"/>
    </source>
</evidence>
<dbReference type="AlphaFoldDB" id="A0A917XYB6"/>
<protein>
    <recommendedName>
        <fullName evidence="4">Phage protein</fullName>
    </recommendedName>
</protein>
<reference evidence="2" key="1">
    <citation type="journal article" date="2014" name="Int. J. Syst. Evol. Microbiol.">
        <title>Complete genome sequence of Corynebacterium casei LMG S-19264T (=DSM 44701T), isolated from a smear-ripened cheese.</title>
        <authorList>
            <consortium name="US DOE Joint Genome Institute (JGI-PGF)"/>
            <person name="Walter F."/>
            <person name="Albersmeier A."/>
            <person name="Kalinowski J."/>
            <person name="Ruckert C."/>
        </authorList>
    </citation>
    <scope>NUCLEOTIDE SEQUENCE</scope>
    <source>
        <strain evidence="2">JCM 17251</strain>
    </source>
</reference>
<feature type="coiled-coil region" evidence="1">
    <location>
        <begin position="8"/>
        <end position="68"/>
    </location>
</feature>
<organism evidence="2 3">
    <name type="scientific">Oceanobacillus indicireducens</name>
    <dbReference type="NCBI Taxonomy" id="1004261"/>
    <lineage>
        <taxon>Bacteria</taxon>
        <taxon>Bacillati</taxon>
        <taxon>Bacillota</taxon>
        <taxon>Bacilli</taxon>
        <taxon>Bacillales</taxon>
        <taxon>Bacillaceae</taxon>
        <taxon>Oceanobacillus</taxon>
    </lineage>
</organism>
<dbReference type="Proteomes" id="UP000624041">
    <property type="component" value="Unassembled WGS sequence"/>
</dbReference>
<dbReference type="RefSeq" id="WP_188857378.1">
    <property type="nucleotide sequence ID" value="NZ_BMOS01000014.1"/>
</dbReference>
<dbReference type="InterPro" id="IPR013324">
    <property type="entry name" value="RNA_pol_sigma_r3/r4-like"/>
</dbReference>
<dbReference type="SUPFAM" id="SSF88659">
    <property type="entry name" value="Sigma3 and sigma4 domains of RNA polymerase sigma factors"/>
    <property type="match status" value="1"/>
</dbReference>
<evidence type="ECO:0000313" key="2">
    <source>
        <dbReference type="EMBL" id="GGN59402.1"/>
    </source>
</evidence>
<accession>A0A917XYB6</accession>
<gene>
    <name evidence="2" type="ORF">GCM10007971_22470</name>
</gene>
<evidence type="ECO:0000256" key="1">
    <source>
        <dbReference type="SAM" id="Coils"/>
    </source>
</evidence>
<name>A0A917XYB6_9BACI</name>
<proteinExistence type="predicted"/>
<dbReference type="EMBL" id="BMOS01000014">
    <property type="protein sequence ID" value="GGN59402.1"/>
    <property type="molecule type" value="Genomic_DNA"/>
</dbReference>
<sequence>MYEWLLDYQKLTNEIDYLEYQLDREKRELKRWTSGDLSKVKLNEHSIASGLEERIAALEYELAHKMNDLFNAKKLISMFDGLDNKILYHKYVEGKKLINIADELDLSPNYIYSKHAEIMKIIKFAHNLTFS</sequence>
<evidence type="ECO:0008006" key="4">
    <source>
        <dbReference type="Google" id="ProtNLM"/>
    </source>
</evidence>
<keyword evidence="1" id="KW-0175">Coiled coil</keyword>
<keyword evidence="3" id="KW-1185">Reference proteome</keyword>
<reference evidence="2" key="2">
    <citation type="submission" date="2020-09" db="EMBL/GenBank/DDBJ databases">
        <authorList>
            <person name="Sun Q."/>
            <person name="Ohkuma M."/>
        </authorList>
    </citation>
    <scope>NUCLEOTIDE SEQUENCE</scope>
    <source>
        <strain evidence="2">JCM 17251</strain>
    </source>
</reference>